<dbReference type="Gene3D" id="3.40.50.150">
    <property type="entry name" value="Vaccinia Virus protein VP39"/>
    <property type="match status" value="1"/>
</dbReference>
<evidence type="ECO:0000259" key="3">
    <source>
        <dbReference type="Pfam" id="PF13649"/>
    </source>
</evidence>
<evidence type="ECO:0000313" key="5">
    <source>
        <dbReference type="Proteomes" id="UP000481087"/>
    </source>
</evidence>
<name>A0A6L8V959_9BACL</name>
<evidence type="ECO:0000256" key="1">
    <source>
        <dbReference type="ARBA" id="ARBA00022603"/>
    </source>
</evidence>
<dbReference type="Pfam" id="PF13649">
    <property type="entry name" value="Methyltransf_25"/>
    <property type="match status" value="1"/>
</dbReference>
<comment type="caution">
    <text evidence="4">The sequence shown here is derived from an EMBL/GenBank/DDBJ whole genome shotgun (WGS) entry which is preliminary data.</text>
</comment>
<dbReference type="RefSeq" id="WP_161412092.1">
    <property type="nucleotide sequence ID" value="NZ_WTUZ01000040.1"/>
</dbReference>
<dbReference type="Gene3D" id="2.20.25.110">
    <property type="entry name" value="S-adenosyl-L-methionine-dependent methyltransferases"/>
    <property type="match status" value="1"/>
</dbReference>
<dbReference type="GO" id="GO:0008168">
    <property type="term" value="F:methyltransferase activity"/>
    <property type="evidence" value="ECO:0007669"/>
    <property type="project" value="UniProtKB-KW"/>
</dbReference>
<dbReference type="GO" id="GO:0032259">
    <property type="term" value="P:methylation"/>
    <property type="evidence" value="ECO:0007669"/>
    <property type="project" value="UniProtKB-KW"/>
</dbReference>
<keyword evidence="5" id="KW-1185">Reference proteome</keyword>
<sequence length="258" mass="29355">MEESVLTFYDHLAEDYHLIFEEWTRAISWQGETLSRIIRSKLTNPSTEATTLLDCSCGIGTQAIGLAKHGFKVTATDLSPASVARAKKEAASLGIELNVGVADFRSLAKDVSGLYDVVLSADNAIPHLLTDEDLRKAASNMYAKLHNEGILVVTLRDYDELVKSKPKATEPRIFDQGKRMIFQVWDWEETSNIYLTNHFIMQEIDGEWKTKHNKTRYRALLREEFSRILIEAGFSEIEWHMPAETGYYQPIVTAHKKM</sequence>
<feature type="domain" description="Methyltransferase" evidence="3">
    <location>
        <begin position="53"/>
        <end position="149"/>
    </location>
</feature>
<dbReference type="Proteomes" id="UP000481087">
    <property type="component" value="Unassembled WGS sequence"/>
</dbReference>
<dbReference type="EMBL" id="WTUZ01000040">
    <property type="protein sequence ID" value="MZQ86888.1"/>
    <property type="molecule type" value="Genomic_DNA"/>
</dbReference>
<dbReference type="InterPro" id="IPR029063">
    <property type="entry name" value="SAM-dependent_MTases_sf"/>
</dbReference>
<keyword evidence="1 4" id="KW-0489">Methyltransferase</keyword>
<reference evidence="4 5" key="1">
    <citation type="submission" date="2019-12" db="EMBL/GenBank/DDBJ databases">
        <title>Paenibacillus sp. nov. sp. isolated from soil.</title>
        <authorList>
            <person name="Kim J."/>
            <person name="Jeong S.E."/>
            <person name="Jung H.S."/>
            <person name="Jeon C.O."/>
        </authorList>
    </citation>
    <scope>NUCLEOTIDE SEQUENCE [LARGE SCALE GENOMIC DNA]</scope>
    <source>
        <strain evidence="4 5">5J-6</strain>
    </source>
</reference>
<keyword evidence="2 4" id="KW-0808">Transferase</keyword>
<dbReference type="PANTHER" id="PTHR43861">
    <property type="entry name" value="TRANS-ACONITATE 2-METHYLTRANSFERASE-RELATED"/>
    <property type="match status" value="1"/>
</dbReference>
<evidence type="ECO:0000313" key="4">
    <source>
        <dbReference type="EMBL" id="MZQ86888.1"/>
    </source>
</evidence>
<dbReference type="InterPro" id="IPR041698">
    <property type="entry name" value="Methyltransf_25"/>
</dbReference>
<proteinExistence type="predicted"/>
<gene>
    <name evidence="4" type="ORF">GQF01_32740</name>
</gene>
<dbReference type="AlphaFoldDB" id="A0A6L8V959"/>
<protein>
    <submittedName>
        <fullName evidence="4">Methyltransferase domain-containing protein</fullName>
    </submittedName>
</protein>
<dbReference type="SUPFAM" id="SSF53335">
    <property type="entry name" value="S-adenosyl-L-methionine-dependent methyltransferases"/>
    <property type="match status" value="1"/>
</dbReference>
<accession>A0A6L8V959</accession>
<organism evidence="4 5">
    <name type="scientific">Paenibacillus silvestris</name>
    <dbReference type="NCBI Taxonomy" id="2606219"/>
    <lineage>
        <taxon>Bacteria</taxon>
        <taxon>Bacillati</taxon>
        <taxon>Bacillota</taxon>
        <taxon>Bacilli</taxon>
        <taxon>Bacillales</taxon>
        <taxon>Paenibacillaceae</taxon>
        <taxon>Paenibacillus</taxon>
    </lineage>
</organism>
<dbReference type="CDD" id="cd02440">
    <property type="entry name" value="AdoMet_MTases"/>
    <property type="match status" value="1"/>
</dbReference>
<dbReference type="PANTHER" id="PTHR43861:SF1">
    <property type="entry name" value="TRANS-ACONITATE 2-METHYLTRANSFERASE"/>
    <property type="match status" value="1"/>
</dbReference>
<evidence type="ECO:0000256" key="2">
    <source>
        <dbReference type="ARBA" id="ARBA00022679"/>
    </source>
</evidence>